<organism evidence="1 2">
    <name type="scientific">Tissierella carlieri</name>
    <dbReference type="NCBI Taxonomy" id="689904"/>
    <lineage>
        <taxon>Bacteria</taxon>
        <taxon>Bacillati</taxon>
        <taxon>Bacillota</taxon>
        <taxon>Tissierellia</taxon>
        <taxon>Tissierellales</taxon>
        <taxon>Tissierellaceae</taxon>
        <taxon>Tissierella</taxon>
    </lineage>
</organism>
<evidence type="ECO:0000313" key="1">
    <source>
        <dbReference type="EMBL" id="MCQ4924581.1"/>
    </source>
</evidence>
<reference evidence="1 2" key="1">
    <citation type="submission" date="2022-06" db="EMBL/GenBank/DDBJ databases">
        <title>Isolation of gut microbiota from human fecal samples.</title>
        <authorList>
            <person name="Pamer E.G."/>
            <person name="Barat B."/>
            <person name="Waligurski E."/>
            <person name="Medina S."/>
            <person name="Paddock L."/>
            <person name="Mostad J."/>
        </authorList>
    </citation>
    <scope>NUCLEOTIDE SEQUENCE [LARGE SCALE GENOMIC DNA]</scope>
    <source>
        <strain evidence="1 2">DFI.7.95</strain>
    </source>
</reference>
<protein>
    <submittedName>
        <fullName evidence="1">Uncharacterized protein</fullName>
    </submittedName>
</protein>
<proteinExistence type="predicted"/>
<comment type="caution">
    <text evidence="1">The sequence shown here is derived from an EMBL/GenBank/DDBJ whole genome shotgun (WGS) entry which is preliminary data.</text>
</comment>
<accession>A0ABT1SDL5</accession>
<dbReference type="Proteomes" id="UP001524478">
    <property type="component" value="Unassembled WGS sequence"/>
</dbReference>
<sequence length="320" mass="37486">MRVGQTNYIPKYIARPITSFWNKELNNDIKNVNSSVLKQDSYKKQNIDTNVNISVNINVNNITQKMYDNRKYLDFYEWTVSYEHCNSTFYVLEEIFPGYQVASERGIHLTEVSPYPDPKDTRILKVDNNKLLMEPNQYYKFKHKDGIERIYGASRNSFKDISFVDTIFWRQMSSVDKIKDDTIDIIHGLFSGTFYPNLSQEEISFILKDFGFKPGLIEIGIGNNSKKYLFMNNGQIQSIEYINSLIDVYNSRNHLEWGIPEGSKWIIGGNEYEMDKDGYFNLSKLDDTNLYNGEFKIINKDGEEMRMRAPESLKNNKDKN</sequence>
<keyword evidence="2" id="KW-1185">Reference proteome</keyword>
<gene>
    <name evidence="1" type="ORF">NE686_15875</name>
</gene>
<dbReference type="EMBL" id="JANGAC010000013">
    <property type="protein sequence ID" value="MCQ4924581.1"/>
    <property type="molecule type" value="Genomic_DNA"/>
</dbReference>
<dbReference type="RefSeq" id="WP_216557768.1">
    <property type="nucleotide sequence ID" value="NZ_JAHLOH010000026.1"/>
</dbReference>
<name>A0ABT1SDL5_9FIRM</name>
<evidence type="ECO:0000313" key="2">
    <source>
        <dbReference type="Proteomes" id="UP001524478"/>
    </source>
</evidence>